<evidence type="ECO:0000313" key="1">
    <source>
        <dbReference type="EMBL" id="RZS76149.1"/>
    </source>
</evidence>
<keyword evidence="2" id="KW-1185">Reference proteome</keyword>
<dbReference type="EMBL" id="SGXA01000001">
    <property type="protein sequence ID" value="RZS76149.1"/>
    <property type="molecule type" value="Genomic_DNA"/>
</dbReference>
<protein>
    <submittedName>
        <fullName evidence="1">Uncharacterized protein</fullName>
    </submittedName>
</protein>
<organism evidence="1 2">
    <name type="scientific">Pseudobacter ginsenosidimutans</name>
    <dbReference type="NCBI Taxonomy" id="661488"/>
    <lineage>
        <taxon>Bacteria</taxon>
        <taxon>Pseudomonadati</taxon>
        <taxon>Bacteroidota</taxon>
        <taxon>Chitinophagia</taxon>
        <taxon>Chitinophagales</taxon>
        <taxon>Chitinophagaceae</taxon>
        <taxon>Pseudobacter</taxon>
    </lineage>
</organism>
<accession>A0A4Q7N555</accession>
<proteinExistence type="predicted"/>
<gene>
    <name evidence="1" type="ORF">EV199_2028</name>
</gene>
<evidence type="ECO:0000313" key="2">
    <source>
        <dbReference type="Proteomes" id="UP000293874"/>
    </source>
</evidence>
<dbReference type="OrthoDB" id="678591at2"/>
<dbReference type="AlphaFoldDB" id="A0A4Q7N555"/>
<name>A0A4Q7N555_9BACT</name>
<dbReference type="RefSeq" id="WP_130540464.1">
    <property type="nucleotide sequence ID" value="NZ_CP042431.1"/>
</dbReference>
<sequence length="87" mass="10062">MTNTQIDSFIQKIEFDRQAVKVSFKSRDPFIGFFVNTRDYDDLKGKNFWRIISQSNIKNYLSSGDANLSRIFSGFEITKLKVVESIG</sequence>
<reference evidence="1 2" key="1">
    <citation type="submission" date="2019-02" db="EMBL/GenBank/DDBJ databases">
        <title>Genomic Encyclopedia of Type Strains, Phase IV (KMG-IV): sequencing the most valuable type-strain genomes for metagenomic binning, comparative biology and taxonomic classification.</title>
        <authorList>
            <person name="Goeker M."/>
        </authorList>
    </citation>
    <scope>NUCLEOTIDE SEQUENCE [LARGE SCALE GENOMIC DNA]</scope>
    <source>
        <strain evidence="1 2">DSM 18116</strain>
    </source>
</reference>
<comment type="caution">
    <text evidence="1">The sequence shown here is derived from an EMBL/GenBank/DDBJ whole genome shotgun (WGS) entry which is preliminary data.</text>
</comment>
<dbReference type="Proteomes" id="UP000293874">
    <property type="component" value="Unassembled WGS sequence"/>
</dbReference>